<dbReference type="EMBL" id="CP023747">
    <property type="protein sequence ID" value="QEV41492.1"/>
    <property type="molecule type" value="Genomic_DNA"/>
</dbReference>
<dbReference type="Proteomes" id="UP000325763">
    <property type="component" value="Chromosome"/>
</dbReference>
<gene>
    <name evidence="2" type="ORF">CP978_25655</name>
</gene>
<dbReference type="InterPro" id="IPR029068">
    <property type="entry name" value="Glyas_Bleomycin-R_OHBP_Dase"/>
</dbReference>
<evidence type="ECO:0000313" key="3">
    <source>
        <dbReference type="Proteomes" id="UP000325763"/>
    </source>
</evidence>
<sequence>MVDEWGVPRSSFGAPGREERVVDIAVPVHEDGTPAWVELTTPDAETSTRFYGELFGWSFDGAFGGQPQSQLAVDRGRPSAVVTTVPGAERGGWTVYVNVADADKALEKVVAAGGSVSAELRTLGSAGRSAVLADHAGTRFGIWEADGHHGSGVVGEPGAFHGGELITDDVEASAAFYAQVFSWNLGKPYGPLGRRDWRLGGRTVSVLLPRPPAMSAEIPPYWDVYFTVGDAERAVEAAVRLGATVLMPSTGIEHGTIAVLSDPTGAVFTVVAASH</sequence>
<dbReference type="PROSITE" id="PS51819">
    <property type="entry name" value="VOC"/>
    <property type="match status" value="2"/>
</dbReference>
<dbReference type="Gene3D" id="3.10.180.10">
    <property type="entry name" value="2,3-Dihydroxybiphenyl 1,2-Dioxygenase, domain 1"/>
    <property type="match status" value="2"/>
</dbReference>
<reference evidence="2 3" key="1">
    <citation type="submission" date="2017-09" db="EMBL/GenBank/DDBJ databases">
        <title>Streptomyces genome completion.</title>
        <authorList>
            <person name="Lee N."/>
            <person name="Cho B.-K."/>
        </authorList>
    </citation>
    <scope>NUCLEOTIDE SEQUENCE [LARGE SCALE GENOMIC DNA]</scope>
    <source>
        <strain evidence="2 3">ATCC 14899</strain>
    </source>
</reference>
<dbReference type="InterPro" id="IPR052164">
    <property type="entry name" value="Anthracycline_SecMetBiosynth"/>
</dbReference>
<dbReference type="Pfam" id="PF18029">
    <property type="entry name" value="Glyoxalase_6"/>
    <property type="match status" value="2"/>
</dbReference>
<accession>A0A5P2W999</accession>
<name>A0A5P2W999_9ACTN</name>
<dbReference type="SUPFAM" id="SSF54593">
    <property type="entry name" value="Glyoxalase/Bleomycin resistance protein/Dihydroxybiphenyl dioxygenase"/>
    <property type="match status" value="2"/>
</dbReference>
<evidence type="ECO:0000313" key="2">
    <source>
        <dbReference type="EMBL" id="QEV41492.1"/>
    </source>
</evidence>
<organism evidence="2 3">
    <name type="scientific">Streptomyces nodosus</name>
    <dbReference type="NCBI Taxonomy" id="40318"/>
    <lineage>
        <taxon>Bacteria</taxon>
        <taxon>Bacillati</taxon>
        <taxon>Actinomycetota</taxon>
        <taxon>Actinomycetes</taxon>
        <taxon>Kitasatosporales</taxon>
        <taxon>Streptomycetaceae</taxon>
        <taxon>Streptomyces</taxon>
    </lineage>
</organism>
<dbReference type="CDD" id="cd07247">
    <property type="entry name" value="SgaA_N_like"/>
    <property type="match status" value="2"/>
</dbReference>
<evidence type="ECO:0000259" key="1">
    <source>
        <dbReference type="PROSITE" id="PS51819"/>
    </source>
</evidence>
<feature type="domain" description="VOC" evidence="1">
    <location>
        <begin position="33"/>
        <end position="145"/>
    </location>
</feature>
<feature type="domain" description="VOC" evidence="1">
    <location>
        <begin position="159"/>
        <end position="273"/>
    </location>
</feature>
<dbReference type="InterPro" id="IPR037523">
    <property type="entry name" value="VOC_core"/>
</dbReference>
<dbReference type="AlphaFoldDB" id="A0A5P2W999"/>
<protein>
    <submittedName>
        <fullName evidence="2">VOC family protein</fullName>
    </submittedName>
</protein>
<dbReference type="InterPro" id="IPR041581">
    <property type="entry name" value="Glyoxalase_6"/>
</dbReference>
<dbReference type="PANTHER" id="PTHR33993">
    <property type="entry name" value="GLYOXALASE-RELATED"/>
    <property type="match status" value="1"/>
</dbReference>
<dbReference type="PANTHER" id="PTHR33993:SF14">
    <property type="entry name" value="GB|AAF24581.1"/>
    <property type="match status" value="1"/>
</dbReference>
<dbReference type="KEGG" id="snq:CP978_25655"/>
<proteinExistence type="predicted"/>